<comment type="similarity">
    <text evidence="3">Belongs to the DNA glycosylase MPG family.</text>
</comment>
<evidence type="ECO:0000256" key="4">
    <source>
        <dbReference type="ARBA" id="ARBA00012000"/>
    </source>
</evidence>
<evidence type="ECO:0000256" key="3">
    <source>
        <dbReference type="ARBA" id="ARBA00009232"/>
    </source>
</evidence>
<dbReference type="AlphaFoldDB" id="A0A9W4SUD5"/>
<comment type="catalytic activity">
    <reaction evidence="1">
        <text>Hydrolysis of alkylated DNA, releasing 3-methyladenine, 3-methylguanine, 7-methylguanine and 7-methyladenine.</text>
        <dbReference type="EC" id="3.2.2.21"/>
    </reaction>
</comment>
<dbReference type="EC" id="3.2.2.21" evidence="4"/>
<proteinExistence type="inferred from homology"/>
<dbReference type="GO" id="GO:0006284">
    <property type="term" value="P:base-excision repair"/>
    <property type="evidence" value="ECO:0007669"/>
    <property type="project" value="InterPro"/>
</dbReference>
<evidence type="ECO:0000256" key="6">
    <source>
        <dbReference type="ARBA" id="ARBA00022801"/>
    </source>
</evidence>
<evidence type="ECO:0000256" key="8">
    <source>
        <dbReference type="ARBA" id="ARBA00033426"/>
    </source>
</evidence>
<dbReference type="InterPro" id="IPR036995">
    <property type="entry name" value="MPG_sf"/>
</dbReference>
<sequence length="146" mass="16592">MTYRILDPNFFTINTVNLAQKLLAAALYNRGGCAYVYLIYGMYYCFNITSSLKGDPQAVLIRAVEPLDHHTIPVSSQRDPKKKYHYYTNGPGKLCRALKIDISLNHTDLTTSNLIYLEDQPEISQAKIIATKRVNIDYAGDDKDRL</sequence>
<reference evidence="9" key="1">
    <citation type="submission" date="2022-08" db="EMBL/GenBank/DDBJ databases">
        <authorList>
            <person name="Kallberg Y."/>
            <person name="Tangrot J."/>
            <person name="Rosling A."/>
        </authorList>
    </citation>
    <scope>NUCLEOTIDE SEQUENCE</scope>
    <source>
        <strain evidence="9">Wild A</strain>
    </source>
</reference>
<accession>A0A9W4SUD5</accession>
<dbReference type="Gene3D" id="3.10.300.10">
    <property type="entry name" value="Methylpurine-DNA glycosylase (MPG)"/>
    <property type="match status" value="1"/>
</dbReference>
<keyword evidence="6" id="KW-0378">Hydrolase</keyword>
<keyword evidence="10" id="KW-1185">Reference proteome</keyword>
<dbReference type="Pfam" id="PF02245">
    <property type="entry name" value="Pur_DNA_glyco"/>
    <property type="match status" value="1"/>
</dbReference>
<dbReference type="OrthoDB" id="5568149at2759"/>
<dbReference type="Proteomes" id="UP001153678">
    <property type="component" value="Unassembled WGS sequence"/>
</dbReference>
<comment type="caution">
    <text evidence="9">The sequence shown here is derived from an EMBL/GenBank/DDBJ whole genome shotgun (WGS) entry which is preliminary data.</text>
</comment>
<comment type="function">
    <text evidence="2">Hydrolysis of the deoxyribose N-glycosidic bond to excise 3-methyladenine, and 7-methylguanine from the damaged DNA polymer formed by alkylation lesions.</text>
</comment>
<protein>
    <recommendedName>
        <fullName evidence="4">DNA-3-methyladenine glycosylase II</fullName>
        <ecNumber evidence="4">3.2.2.21</ecNumber>
    </recommendedName>
    <alternativeName>
        <fullName evidence="8">3-methyladenine DNA glycosidase</fullName>
    </alternativeName>
</protein>
<dbReference type="PANTHER" id="PTHR10429:SF0">
    <property type="entry name" value="DNA-3-METHYLADENINE GLYCOSYLASE"/>
    <property type="match status" value="1"/>
</dbReference>
<dbReference type="PANTHER" id="PTHR10429">
    <property type="entry name" value="DNA-3-METHYLADENINE GLYCOSYLASE"/>
    <property type="match status" value="1"/>
</dbReference>
<gene>
    <name evidence="9" type="ORF">FWILDA_LOCUS9866</name>
</gene>
<dbReference type="SUPFAM" id="SSF50486">
    <property type="entry name" value="FMT C-terminal domain-like"/>
    <property type="match status" value="1"/>
</dbReference>
<evidence type="ECO:0000313" key="10">
    <source>
        <dbReference type="Proteomes" id="UP001153678"/>
    </source>
</evidence>
<evidence type="ECO:0000256" key="7">
    <source>
        <dbReference type="ARBA" id="ARBA00023204"/>
    </source>
</evidence>
<organism evidence="9 10">
    <name type="scientific">Funneliformis geosporum</name>
    <dbReference type="NCBI Taxonomy" id="1117311"/>
    <lineage>
        <taxon>Eukaryota</taxon>
        <taxon>Fungi</taxon>
        <taxon>Fungi incertae sedis</taxon>
        <taxon>Mucoromycota</taxon>
        <taxon>Glomeromycotina</taxon>
        <taxon>Glomeromycetes</taxon>
        <taxon>Glomerales</taxon>
        <taxon>Glomeraceae</taxon>
        <taxon>Funneliformis</taxon>
    </lineage>
</organism>
<dbReference type="EMBL" id="CAMKVN010002419">
    <property type="protein sequence ID" value="CAI2181003.1"/>
    <property type="molecule type" value="Genomic_DNA"/>
</dbReference>
<name>A0A9W4SUD5_9GLOM</name>
<evidence type="ECO:0000256" key="1">
    <source>
        <dbReference type="ARBA" id="ARBA00000086"/>
    </source>
</evidence>
<evidence type="ECO:0000256" key="2">
    <source>
        <dbReference type="ARBA" id="ARBA00002421"/>
    </source>
</evidence>
<keyword evidence="5" id="KW-0227">DNA damage</keyword>
<evidence type="ECO:0000256" key="5">
    <source>
        <dbReference type="ARBA" id="ARBA00022763"/>
    </source>
</evidence>
<dbReference type="GO" id="GO:0003905">
    <property type="term" value="F:alkylbase DNA N-glycosylase activity"/>
    <property type="evidence" value="ECO:0007669"/>
    <property type="project" value="UniProtKB-EC"/>
</dbReference>
<dbReference type="InterPro" id="IPR011034">
    <property type="entry name" value="Formyl_transferase-like_C_sf"/>
</dbReference>
<keyword evidence="7" id="KW-0234">DNA repair</keyword>
<dbReference type="InterPro" id="IPR003180">
    <property type="entry name" value="MPG"/>
</dbReference>
<dbReference type="GO" id="GO:0003677">
    <property type="term" value="F:DNA binding"/>
    <property type="evidence" value="ECO:0007669"/>
    <property type="project" value="InterPro"/>
</dbReference>
<evidence type="ECO:0000313" key="9">
    <source>
        <dbReference type="EMBL" id="CAI2181003.1"/>
    </source>
</evidence>